<evidence type="ECO:0000256" key="2">
    <source>
        <dbReference type="SAM" id="Phobius"/>
    </source>
</evidence>
<gene>
    <name evidence="3" type="ORF">GCM10007368_00100</name>
</gene>
<comment type="caution">
    <text evidence="3">The sequence shown here is derived from an EMBL/GenBank/DDBJ whole genome shotgun (WGS) entry which is preliminary data.</text>
</comment>
<evidence type="ECO:0000313" key="3">
    <source>
        <dbReference type="EMBL" id="GGI04229.1"/>
    </source>
</evidence>
<keyword evidence="2" id="KW-0472">Membrane</keyword>
<keyword evidence="2" id="KW-0812">Transmembrane</keyword>
<feature type="transmembrane region" description="Helical" evidence="2">
    <location>
        <begin position="31"/>
        <end position="52"/>
    </location>
</feature>
<feature type="region of interest" description="Disordered" evidence="1">
    <location>
        <begin position="58"/>
        <end position="81"/>
    </location>
</feature>
<sequence length="217" mass="22471">MSDARSPRPGGGRPGGGPSRPSAAVIRRRRIVVGSGAGLLVLLVVLLTAFVWPGFARSEPEPATTVTAEPPTPTIEPSGRPKEQTAFLMAQPDTVLQLALSDAAPDKAWVDDAGAIEAWTLTYADAEGEGATTVDVHAGQWEDDDDATEAYGALVKAAGEPTDEGGVAVQEETVGEYVVTPGSAEGTAVVTWRNATAVVQATGPADLVRDFYSAYPL</sequence>
<dbReference type="Proteomes" id="UP000632535">
    <property type="component" value="Unassembled WGS sequence"/>
</dbReference>
<protein>
    <submittedName>
        <fullName evidence="3">Uncharacterized protein</fullName>
    </submittedName>
</protein>
<organism evidence="3 4">
    <name type="scientific">Isoptericola cucumis</name>
    <dbReference type="NCBI Taxonomy" id="1776856"/>
    <lineage>
        <taxon>Bacteria</taxon>
        <taxon>Bacillati</taxon>
        <taxon>Actinomycetota</taxon>
        <taxon>Actinomycetes</taxon>
        <taxon>Micrococcales</taxon>
        <taxon>Promicromonosporaceae</taxon>
        <taxon>Isoptericola</taxon>
    </lineage>
</organism>
<reference evidence="4" key="1">
    <citation type="journal article" date="2019" name="Int. J. Syst. Evol. Microbiol.">
        <title>The Global Catalogue of Microorganisms (GCM) 10K type strain sequencing project: providing services to taxonomists for standard genome sequencing and annotation.</title>
        <authorList>
            <consortium name="The Broad Institute Genomics Platform"/>
            <consortium name="The Broad Institute Genome Sequencing Center for Infectious Disease"/>
            <person name="Wu L."/>
            <person name="Ma J."/>
        </authorList>
    </citation>
    <scope>NUCLEOTIDE SEQUENCE [LARGE SCALE GENOMIC DNA]</scope>
    <source>
        <strain evidence="4">CCM 8653</strain>
    </source>
</reference>
<proteinExistence type="predicted"/>
<dbReference type="EMBL" id="BMDG01000001">
    <property type="protein sequence ID" value="GGI04229.1"/>
    <property type="molecule type" value="Genomic_DNA"/>
</dbReference>
<evidence type="ECO:0000313" key="4">
    <source>
        <dbReference type="Proteomes" id="UP000632535"/>
    </source>
</evidence>
<keyword evidence="4" id="KW-1185">Reference proteome</keyword>
<evidence type="ECO:0000256" key="1">
    <source>
        <dbReference type="SAM" id="MobiDB-lite"/>
    </source>
</evidence>
<feature type="region of interest" description="Disordered" evidence="1">
    <location>
        <begin position="1"/>
        <end position="22"/>
    </location>
</feature>
<keyword evidence="2" id="KW-1133">Transmembrane helix</keyword>
<accession>A0ABQ2B3L4</accession>
<dbReference type="RefSeq" id="WP_188521613.1">
    <property type="nucleotide sequence ID" value="NZ_BMDG01000001.1"/>
</dbReference>
<name>A0ABQ2B3L4_9MICO</name>
<feature type="compositionally biased region" description="Gly residues" evidence="1">
    <location>
        <begin position="9"/>
        <end position="18"/>
    </location>
</feature>